<sequence length="217" mass="24146">MFGDNEGKVKGEQERVELVVPGWPETSRPLYISRTLLVAVGLLGHSYDDSQKSYDSPDGRMWIGWVCTHQARIDSKFSGNLGYVSASSEFEIDIAFLASGNIVLFSFKILMISSALGRCIFFCSVFSTDDDPNTHPRSHPSSASCSYRLTLFPAQHRDKCSPPQVQPIKMPMRSEGGISFRIQGLPGSLVPLAFHHPDHGRLHTRWNQTKPKLGLPN</sequence>
<keyword evidence="2" id="KW-1185">Reference proteome</keyword>
<reference evidence="1" key="1">
    <citation type="journal article" date="2023" name="Mol. Phylogenet. Evol.">
        <title>Genome-scale phylogeny and comparative genomics of the fungal order Sordariales.</title>
        <authorList>
            <person name="Hensen N."/>
            <person name="Bonometti L."/>
            <person name="Westerberg I."/>
            <person name="Brannstrom I.O."/>
            <person name="Guillou S."/>
            <person name="Cros-Aarteil S."/>
            <person name="Calhoun S."/>
            <person name="Haridas S."/>
            <person name="Kuo A."/>
            <person name="Mondo S."/>
            <person name="Pangilinan J."/>
            <person name="Riley R."/>
            <person name="LaButti K."/>
            <person name="Andreopoulos B."/>
            <person name="Lipzen A."/>
            <person name="Chen C."/>
            <person name="Yan M."/>
            <person name="Daum C."/>
            <person name="Ng V."/>
            <person name="Clum A."/>
            <person name="Steindorff A."/>
            <person name="Ohm R.A."/>
            <person name="Martin F."/>
            <person name="Silar P."/>
            <person name="Natvig D.O."/>
            <person name="Lalanne C."/>
            <person name="Gautier V."/>
            <person name="Ament-Velasquez S.L."/>
            <person name="Kruys A."/>
            <person name="Hutchinson M.I."/>
            <person name="Powell A.J."/>
            <person name="Barry K."/>
            <person name="Miller A.N."/>
            <person name="Grigoriev I.V."/>
            <person name="Debuchy R."/>
            <person name="Gladieux P."/>
            <person name="Hiltunen Thoren M."/>
            <person name="Johannesson H."/>
        </authorList>
    </citation>
    <scope>NUCLEOTIDE SEQUENCE</scope>
    <source>
        <strain evidence="1">CBS 118394</strain>
    </source>
</reference>
<reference evidence="1" key="2">
    <citation type="submission" date="2023-06" db="EMBL/GenBank/DDBJ databases">
        <authorList>
            <consortium name="Lawrence Berkeley National Laboratory"/>
            <person name="Haridas S."/>
            <person name="Hensen N."/>
            <person name="Bonometti L."/>
            <person name="Westerberg I."/>
            <person name="Brannstrom I.O."/>
            <person name="Guillou S."/>
            <person name="Cros-Aarteil S."/>
            <person name="Calhoun S."/>
            <person name="Kuo A."/>
            <person name="Mondo S."/>
            <person name="Pangilinan J."/>
            <person name="Riley R."/>
            <person name="Labutti K."/>
            <person name="Andreopoulos B."/>
            <person name="Lipzen A."/>
            <person name="Chen C."/>
            <person name="Yanf M."/>
            <person name="Daum C."/>
            <person name="Ng V."/>
            <person name="Clum A."/>
            <person name="Steindorff A."/>
            <person name="Ohm R."/>
            <person name="Martin F."/>
            <person name="Silar P."/>
            <person name="Natvig D."/>
            <person name="Lalanne C."/>
            <person name="Gautier V."/>
            <person name="Ament-Velasquez S.L."/>
            <person name="Kruys A."/>
            <person name="Hutchinson M.I."/>
            <person name="Powell A.J."/>
            <person name="Barry K."/>
            <person name="Miller A.N."/>
            <person name="Grigoriev I.V."/>
            <person name="Debuchy R."/>
            <person name="Gladieux P."/>
            <person name="Thoren M.H."/>
            <person name="Johannesson H."/>
        </authorList>
    </citation>
    <scope>NUCLEOTIDE SEQUENCE</scope>
    <source>
        <strain evidence="1">CBS 118394</strain>
    </source>
</reference>
<dbReference type="Proteomes" id="UP001283341">
    <property type="component" value="Unassembled WGS sequence"/>
</dbReference>
<comment type="caution">
    <text evidence="1">The sequence shown here is derived from an EMBL/GenBank/DDBJ whole genome shotgun (WGS) entry which is preliminary data.</text>
</comment>
<evidence type="ECO:0000313" key="1">
    <source>
        <dbReference type="EMBL" id="KAK3329496.1"/>
    </source>
</evidence>
<accession>A0AAE0IS19</accession>
<organism evidence="1 2">
    <name type="scientific">Apodospora peruviana</name>
    <dbReference type="NCBI Taxonomy" id="516989"/>
    <lineage>
        <taxon>Eukaryota</taxon>
        <taxon>Fungi</taxon>
        <taxon>Dikarya</taxon>
        <taxon>Ascomycota</taxon>
        <taxon>Pezizomycotina</taxon>
        <taxon>Sordariomycetes</taxon>
        <taxon>Sordariomycetidae</taxon>
        <taxon>Sordariales</taxon>
        <taxon>Lasiosphaeriaceae</taxon>
        <taxon>Apodospora</taxon>
    </lineage>
</organism>
<protein>
    <submittedName>
        <fullName evidence="1">Uncharacterized protein</fullName>
    </submittedName>
</protein>
<proteinExistence type="predicted"/>
<dbReference type="AlphaFoldDB" id="A0AAE0IS19"/>
<dbReference type="EMBL" id="JAUEDM010000001">
    <property type="protein sequence ID" value="KAK3329496.1"/>
    <property type="molecule type" value="Genomic_DNA"/>
</dbReference>
<gene>
    <name evidence="1" type="ORF">B0H66DRAFT_27376</name>
</gene>
<evidence type="ECO:0000313" key="2">
    <source>
        <dbReference type="Proteomes" id="UP001283341"/>
    </source>
</evidence>
<name>A0AAE0IS19_9PEZI</name>